<dbReference type="STRING" id="1925591.BI308_11150"/>
<evidence type="ECO:0000313" key="8">
    <source>
        <dbReference type="EMBL" id="OJJ25518.1"/>
    </source>
</evidence>
<dbReference type="InterPro" id="IPR023404">
    <property type="entry name" value="rSAM_horseshoe"/>
</dbReference>
<comment type="cofactor">
    <cofactor evidence="1">
        <name>[4Fe-4S] cluster</name>
        <dbReference type="ChEBI" id="CHEBI:49883"/>
    </cofactor>
</comment>
<sequence length="664" mass="77439">MNNIKVGLVQINNSFSGQNYLPYAVGILQAYAQKYAQKPERYEFMLPVYSRVPVREAVENLQDASIVAFSTYVWNIKISLEIARRIKQDYPETLIVFGGPQVPDRCEAFLRQNPFIDVACHGEGEVVFLELLESYPECNWGEIPSISFIDKTGEFIHHPKGSRIQDISIVPSPFLEGVFEPIMKANPQERWIALWETNRGCPFSCTYCDWGSSTQSKVFRFDMERLFREVDWFAENKIEYIFCCDANYGILPRDLELTQYVAETKAKYGYPHALSVQNTKNATERSYKVQKLLSDSGLNKGVALAMQSMDKGALKNIKRHNISLDSFQELQRRFTQDRVETYSDLILALPGETYETFFDGISEAIANGQHNRIQFNNLSILPNAEMGDPEYQKKYGMVTVESNIVNMHGSLIESDDDICETQQLVIATNTMAKEEWCKTRSLCWMVALLYFDKILQIPLLLLHEICSFSFRELFEVFTERSLEEFPIFEEINAFFRKTAQDIQNGGEEYCQSKEWLNVWWPADEYIFIKLSVEKKWDEFYKEAKLLLTRFMEEKFINMPLILHESIRLNRSLINQPFQTEDIELELWHNIWEVYQAARRGVKIPLEQQTRTYHIERVAGTKQSWEDWYREVVWWGNKKGAYLYKNVTATVQESSPERTDLPNAS</sequence>
<dbReference type="SFLD" id="SFLDG01082">
    <property type="entry name" value="B12-binding_domain_containing"/>
    <property type="match status" value="1"/>
</dbReference>
<feature type="domain" description="Radical SAM core" evidence="7">
    <location>
        <begin position="187"/>
        <end position="411"/>
    </location>
</feature>
<dbReference type="PROSITE" id="PS51918">
    <property type="entry name" value="RADICAL_SAM"/>
    <property type="match status" value="1"/>
</dbReference>
<dbReference type="GO" id="GO:0005829">
    <property type="term" value="C:cytosol"/>
    <property type="evidence" value="ECO:0007669"/>
    <property type="project" value="TreeGrafter"/>
</dbReference>
<dbReference type="GO" id="GO:0051539">
    <property type="term" value="F:4 iron, 4 sulfur cluster binding"/>
    <property type="evidence" value="ECO:0007669"/>
    <property type="project" value="UniProtKB-KW"/>
</dbReference>
<evidence type="ECO:0000256" key="1">
    <source>
        <dbReference type="ARBA" id="ARBA00001966"/>
    </source>
</evidence>
<comment type="caution">
    <text evidence="8">The sequence shown here is derived from an EMBL/GenBank/DDBJ whole genome shotgun (WGS) entry which is preliminary data.</text>
</comment>
<proteinExistence type="predicted"/>
<dbReference type="SFLD" id="SFLDS00029">
    <property type="entry name" value="Radical_SAM"/>
    <property type="match status" value="1"/>
</dbReference>
<keyword evidence="5" id="KW-0411">Iron-sulfur</keyword>
<dbReference type="InterPro" id="IPR058240">
    <property type="entry name" value="rSAM_sf"/>
</dbReference>
<dbReference type="EMBL" id="MLAW01000016">
    <property type="protein sequence ID" value="OJJ25518.1"/>
    <property type="molecule type" value="Genomic_DNA"/>
</dbReference>
<dbReference type="Pfam" id="PF04055">
    <property type="entry name" value="Radical_SAM"/>
    <property type="match status" value="1"/>
</dbReference>
<dbReference type="GO" id="GO:0031419">
    <property type="term" value="F:cobalamin binding"/>
    <property type="evidence" value="ECO:0007669"/>
    <property type="project" value="InterPro"/>
</dbReference>
<dbReference type="PANTHER" id="PTHR43409:SF16">
    <property type="entry name" value="SLR0320 PROTEIN"/>
    <property type="match status" value="1"/>
</dbReference>
<feature type="domain" description="B12-binding" evidence="6">
    <location>
        <begin position="8"/>
        <end position="142"/>
    </location>
</feature>
<keyword evidence="4" id="KW-0408">Iron</keyword>
<dbReference type="Gene3D" id="3.80.30.20">
    <property type="entry name" value="tm_1862 like domain"/>
    <property type="match status" value="1"/>
</dbReference>
<reference evidence="8" key="1">
    <citation type="submission" date="2016-10" db="EMBL/GenBank/DDBJ databases">
        <title>CRISPR-Cas defence system in Roseofilum reptotaenium: evidence of a bacteriophage-cyanobacterium arms race in the coral black band disease.</title>
        <authorList>
            <person name="Buerger P."/>
            <person name="Wood-Charlson E.M."/>
            <person name="Weynberg K.D."/>
            <person name="Willis B."/>
            <person name="Van Oppen M.J."/>
        </authorList>
    </citation>
    <scope>NUCLEOTIDE SEQUENCE [LARGE SCALE GENOMIC DNA]</scope>
    <source>
        <strain evidence="8">AO1-A</strain>
    </source>
</reference>
<dbReference type="PANTHER" id="PTHR43409">
    <property type="entry name" value="ANAEROBIC MAGNESIUM-PROTOPORPHYRIN IX MONOMETHYL ESTER CYCLASE-RELATED"/>
    <property type="match status" value="1"/>
</dbReference>
<accession>A0A1L9QS69</accession>
<keyword evidence="2" id="KW-0949">S-adenosyl-L-methionine</keyword>
<dbReference type="AlphaFoldDB" id="A0A1L9QS69"/>
<evidence type="ECO:0000259" key="6">
    <source>
        <dbReference type="PROSITE" id="PS51332"/>
    </source>
</evidence>
<dbReference type="Pfam" id="PF02310">
    <property type="entry name" value="B12-binding"/>
    <property type="match status" value="1"/>
</dbReference>
<dbReference type="InterPro" id="IPR007197">
    <property type="entry name" value="rSAM"/>
</dbReference>
<protein>
    <submittedName>
        <fullName evidence="8">Uncharacterized protein</fullName>
    </submittedName>
</protein>
<dbReference type="InterPro" id="IPR034466">
    <property type="entry name" value="Methyltransferase_Class_B"/>
</dbReference>
<dbReference type="InterPro" id="IPR006158">
    <property type="entry name" value="Cobalamin-bd"/>
</dbReference>
<evidence type="ECO:0000259" key="7">
    <source>
        <dbReference type="PROSITE" id="PS51918"/>
    </source>
</evidence>
<dbReference type="InterPro" id="IPR006638">
    <property type="entry name" value="Elp3/MiaA/NifB-like_rSAM"/>
</dbReference>
<dbReference type="SUPFAM" id="SSF102114">
    <property type="entry name" value="Radical SAM enzymes"/>
    <property type="match status" value="1"/>
</dbReference>
<dbReference type="Gene3D" id="3.40.50.280">
    <property type="entry name" value="Cobalamin-binding domain"/>
    <property type="match status" value="1"/>
</dbReference>
<gene>
    <name evidence="8" type="ORF">BI308_11150</name>
</gene>
<name>A0A1L9QS69_9CYAN</name>
<evidence type="ECO:0000256" key="5">
    <source>
        <dbReference type="ARBA" id="ARBA00023014"/>
    </source>
</evidence>
<dbReference type="CDD" id="cd02068">
    <property type="entry name" value="radical_SAM_B12_BD"/>
    <property type="match status" value="1"/>
</dbReference>
<dbReference type="InterPro" id="IPR051198">
    <property type="entry name" value="BchE-like"/>
</dbReference>
<dbReference type="CDD" id="cd01335">
    <property type="entry name" value="Radical_SAM"/>
    <property type="match status" value="1"/>
</dbReference>
<evidence type="ECO:0000256" key="3">
    <source>
        <dbReference type="ARBA" id="ARBA00022723"/>
    </source>
</evidence>
<keyword evidence="3" id="KW-0479">Metal-binding</keyword>
<dbReference type="GO" id="GO:0003824">
    <property type="term" value="F:catalytic activity"/>
    <property type="evidence" value="ECO:0007669"/>
    <property type="project" value="InterPro"/>
</dbReference>
<dbReference type="Proteomes" id="UP000183940">
    <property type="component" value="Unassembled WGS sequence"/>
</dbReference>
<organism evidence="8 9">
    <name type="scientific">Roseofilum reptotaenium AO1-A</name>
    <dbReference type="NCBI Taxonomy" id="1925591"/>
    <lineage>
        <taxon>Bacteria</taxon>
        <taxon>Bacillati</taxon>
        <taxon>Cyanobacteriota</taxon>
        <taxon>Cyanophyceae</taxon>
        <taxon>Desertifilales</taxon>
        <taxon>Desertifilaceae</taxon>
        <taxon>Roseofilum</taxon>
    </lineage>
</organism>
<evidence type="ECO:0000313" key="9">
    <source>
        <dbReference type="Proteomes" id="UP000183940"/>
    </source>
</evidence>
<evidence type="ECO:0000256" key="4">
    <source>
        <dbReference type="ARBA" id="ARBA00023004"/>
    </source>
</evidence>
<dbReference type="PROSITE" id="PS51332">
    <property type="entry name" value="B12_BINDING"/>
    <property type="match status" value="1"/>
</dbReference>
<keyword evidence="9" id="KW-1185">Reference proteome</keyword>
<dbReference type="SFLD" id="SFLDG01123">
    <property type="entry name" value="methyltransferase_(Class_B)"/>
    <property type="match status" value="1"/>
</dbReference>
<evidence type="ECO:0000256" key="2">
    <source>
        <dbReference type="ARBA" id="ARBA00022691"/>
    </source>
</evidence>
<dbReference type="GO" id="GO:0046872">
    <property type="term" value="F:metal ion binding"/>
    <property type="evidence" value="ECO:0007669"/>
    <property type="project" value="UniProtKB-KW"/>
</dbReference>
<dbReference type="SMART" id="SM00729">
    <property type="entry name" value="Elp3"/>
    <property type="match status" value="1"/>
</dbReference>